<accession>A0A067JJ07</accession>
<evidence type="ECO:0000313" key="3">
    <source>
        <dbReference type="Proteomes" id="UP000027138"/>
    </source>
</evidence>
<dbReference type="Proteomes" id="UP000027138">
    <property type="component" value="Unassembled WGS sequence"/>
</dbReference>
<reference evidence="2 3" key="1">
    <citation type="journal article" date="2014" name="PLoS ONE">
        <title>Global Analysis of Gene Expression Profiles in Physic Nut (Jatropha curcas L.) Seedlings Exposed to Salt Stress.</title>
        <authorList>
            <person name="Zhang L."/>
            <person name="Zhang C."/>
            <person name="Wu P."/>
            <person name="Chen Y."/>
            <person name="Li M."/>
            <person name="Jiang H."/>
            <person name="Wu G."/>
        </authorList>
    </citation>
    <scope>NUCLEOTIDE SEQUENCE [LARGE SCALE GENOMIC DNA]</scope>
    <source>
        <strain evidence="3">cv. GZQX0401</strain>
        <tissue evidence="2">Young leaves</tissue>
    </source>
</reference>
<feature type="compositionally biased region" description="Basic and acidic residues" evidence="1">
    <location>
        <begin position="250"/>
        <end position="266"/>
    </location>
</feature>
<keyword evidence="3" id="KW-1185">Reference proteome</keyword>
<evidence type="ECO:0000256" key="1">
    <source>
        <dbReference type="SAM" id="MobiDB-lite"/>
    </source>
</evidence>
<sequence>MSSGLQMDSQKSENPKKKPKGQPGNFTQTVPASLPSLLATSQMVSLSLPVSIGTRAQIIGSIRELTGTGQGQSSLINKAQPLIFQTPLLLVESSSPIFALLEKDSTFLVVLHCGAIQSYTCTTQPSNLATQCKDSLAEWSKAPDLGSAPDLKKFRYGSNDARINSMECRLGIERTPKSQKTAKTSQSDSQTSPEYRSWFMTIVWPVEKLRRNALLSVLEGWAQADADNEVVTDEEIVLAPRTGEVGESSTARDDSEDVAPRRRRDT</sequence>
<feature type="region of interest" description="Disordered" evidence="1">
    <location>
        <begin position="237"/>
        <end position="266"/>
    </location>
</feature>
<dbReference type="EMBL" id="KK915184">
    <property type="protein sequence ID" value="KDP23857.1"/>
    <property type="molecule type" value="Genomic_DNA"/>
</dbReference>
<evidence type="ECO:0000313" key="2">
    <source>
        <dbReference type="EMBL" id="KDP23857.1"/>
    </source>
</evidence>
<dbReference type="AlphaFoldDB" id="A0A067JJ07"/>
<gene>
    <name evidence="2" type="ORF">JCGZ_27170</name>
</gene>
<proteinExistence type="predicted"/>
<name>A0A067JJ07_JATCU</name>
<feature type="region of interest" description="Disordered" evidence="1">
    <location>
        <begin position="1"/>
        <end position="29"/>
    </location>
</feature>
<protein>
    <submittedName>
        <fullName evidence="2">Uncharacterized protein</fullName>
    </submittedName>
</protein>
<organism evidence="2 3">
    <name type="scientific">Jatropha curcas</name>
    <name type="common">Barbados nut</name>
    <dbReference type="NCBI Taxonomy" id="180498"/>
    <lineage>
        <taxon>Eukaryota</taxon>
        <taxon>Viridiplantae</taxon>
        <taxon>Streptophyta</taxon>
        <taxon>Embryophyta</taxon>
        <taxon>Tracheophyta</taxon>
        <taxon>Spermatophyta</taxon>
        <taxon>Magnoliopsida</taxon>
        <taxon>eudicotyledons</taxon>
        <taxon>Gunneridae</taxon>
        <taxon>Pentapetalae</taxon>
        <taxon>rosids</taxon>
        <taxon>fabids</taxon>
        <taxon>Malpighiales</taxon>
        <taxon>Euphorbiaceae</taxon>
        <taxon>Crotonoideae</taxon>
        <taxon>Jatropheae</taxon>
        <taxon>Jatropha</taxon>
    </lineage>
</organism>